<keyword evidence="1" id="KW-1133">Transmembrane helix</keyword>
<dbReference type="SUPFAM" id="SSF47413">
    <property type="entry name" value="lambda repressor-like DNA-binding domains"/>
    <property type="match status" value="1"/>
</dbReference>
<proteinExistence type="predicted"/>
<keyword evidence="1" id="KW-0472">Membrane</keyword>
<dbReference type="InterPro" id="IPR027417">
    <property type="entry name" value="P-loop_NTPase"/>
</dbReference>
<dbReference type="Pfam" id="PF13560">
    <property type="entry name" value="HTH_31"/>
    <property type="match status" value="1"/>
</dbReference>
<protein>
    <submittedName>
        <fullName evidence="3">Transcriptional regulator with XRE-family HTH domain</fullName>
    </submittedName>
</protein>
<comment type="caution">
    <text evidence="3">The sequence shown here is derived from an EMBL/GenBank/DDBJ whole genome shotgun (WGS) entry which is preliminary data.</text>
</comment>
<feature type="transmembrane region" description="Helical" evidence="1">
    <location>
        <begin position="566"/>
        <end position="592"/>
    </location>
</feature>
<feature type="transmembrane region" description="Helical" evidence="1">
    <location>
        <begin position="447"/>
        <end position="472"/>
    </location>
</feature>
<gene>
    <name evidence="3" type="ORF">JOF53_007792</name>
</gene>
<evidence type="ECO:0000259" key="2">
    <source>
        <dbReference type="PROSITE" id="PS50943"/>
    </source>
</evidence>
<dbReference type="SMART" id="SM00530">
    <property type="entry name" value="HTH_XRE"/>
    <property type="match status" value="1"/>
</dbReference>
<feature type="transmembrane region" description="Helical" evidence="1">
    <location>
        <begin position="525"/>
        <end position="546"/>
    </location>
</feature>
<dbReference type="InterPro" id="IPR001387">
    <property type="entry name" value="Cro/C1-type_HTH"/>
</dbReference>
<feature type="transmembrane region" description="Helical" evidence="1">
    <location>
        <begin position="656"/>
        <end position="683"/>
    </location>
</feature>
<reference evidence="3 4" key="1">
    <citation type="submission" date="2021-03" db="EMBL/GenBank/DDBJ databases">
        <title>Sequencing the genomes of 1000 actinobacteria strains.</title>
        <authorList>
            <person name="Klenk H.-P."/>
        </authorList>
    </citation>
    <scope>NUCLEOTIDE SEQUENCE [LARGE SCALE GENOMIC DNA]</scope>
    <source>
        <strain evidence="3 4">DSM 44580</strain>
    </source>
</reference>
<dbReference type="Gene3D" id="1.10.260.40">
    <property type="entry name" value="lambda repressor-like DNA-binding domains"/>
    <property type="match status" value="1"/>
</dbReference>
<dbReference type="EMBL" id="JAGIOO010000001">
    <property type="protein sequence ID" value="MBP2478920.1"/>
    <property type="molecule type" value="Genomic_DNA"/>
</dbReference>
<dbReference type="InterPro" id="IPR010982">
    <property type="entry name" value="Lambda_DNA-bd_dom_sf"/>
</dbReference>
<feature type="transmembrane region" description="Helical" evidence="1">
    <location>
        <begin position="613"/>
        <end position="636"/>
    </location>
</feature>
<sequence>MGGEFGVLLRQRRLQAGLTQEDLAGRAQVGVRTLRGLETGERVGPRLDTVRRIVEALELPVDGRVELLAAAGHVETAAPPPRVSLAAPVREALAQLAHAVRDRWQREEEHQQVQDPFPMPVRWAGAAAELQDCWANVRRALPGEGDGAIRLGGRLEQVVEVYRRIPSGRLVVLGRAGAGKSVLTLRFVLDLLRGRSAEDAVPVIFRLGTWNPATTGFREWLVGELVREHPGLTVPGPGGGSLASVLVADGLILPVLDGFDEVADGLHASALAALNASTLPLLMTSRTEQYAAAVHATDVLTSAAAVELTDLGVDDLAHYLPRTTRKSLWQPVLDVLRAEPDSDLAAVLTTPLMVVLARAIYSDGPRRDPAELLDSARFPTRDSIAGHLLGNFIPTVYAEQRGGGHQRWRVERVQHWFGELARHLDRLGTRDLAWWQLGASAPVRARVALVAVLTGFVLAVVDGLAEGLLFGFGTALRGGVMVGGLGVLTFGVAHGLLVTIRGAAPEPSWVRLRLPGGHSQLRRKLLPRTGIGLAGGLVFGLSYGFVRELVLRPPAGGLGEVVLLGLLNGAVFALVFGPCAALVFGLVGLLEAPFELSAAVSPVDLLKSNRRTVLFQLMVLGPVFAGLIAATGWLLVTLLNLLLGMDFFFWTAEASLLFGIVGGVGVGIGYALGLTAWGNWLVFARFWLPLTGRLPWQLSEFLEDAYRRGVLRQAGAVWQFRHARLQDHLARHR</sequence>
<dbReference type="Gene3D" id="3.40.50.300">
    <property type="entry name" value="P-loop containing nucleotide triphosphate hydrolases"/>
    <property type="match status" value="1"/>
</dbReference>
<dbReference type="Pfam" id="PF05729">
    <property type="entry name" value="NACHT"/>
    <property type="match status" value="1"/>
</dbReference>
<feature type="domain" description="HTH cro/C1-type" evidence="2">
    <location>
        <begin position="9"/>
        <end position="64"/>
    </location>
</feature>
<dbReference type="Proteomes" id="UP001519363">
    <property type="component" value="Unassembled WGS sequence"/>
</dbReference>
<feature type="transmembrane region" description="Helical" evidence="1">
    <location>
        <begin position="478"/>
        <end position="504"/>
    </location>
</feature>
<evidence type="ECO:0000313" key="4">
    <source>
        <dbReference type="Proteomes" id="UP001519363"/>
    </source>
</evidence>
<dbReference type="InterPro" id="IPR007111">
    <property type="entry name" value="NACHT_NTPase"/>
</dbReference>
<keyword evidence="1" id="KW-0812">Transmembrane</keyword>
<dbReference type="RefSeq" id="WP_209707665.1">
    <property type="nucleotide sequence ID" value="NZ_JAGIOO010000001.1"/>
</dbReference>
<dbReference type="CDD" id="cd00093">
    <property type="entry name" value="HTH_XRE"/>
    <property type="match status" value="1"/>
</dbReference>
<evidence type="ECO:0000256" key="1">
    <source>
        <dbReference type="SAM" id="Phobius"/>
    </source>
</evidence>
<keyword evidence="4" id="KW-1185">Reference proteome</keyword>
<evidence type="ECO:0000313" key="3">
    <source>
        <dbReference type="EMBL" id="MBP2478920.1"/>
    </source>
</evidence>
<accession>A0ABS5AQS6</accession>
<dbReference type="PROSITE" id="PS50943">
    <property type="entry name" value="HTH_CROC1"/>
    <property type="match status" value="1"/>
</dbReference>
<organism evidence="3 4">
    <name type="scientific">Crossiella equi</name>
    <dbReference type="NCBI Taxonomy" id="130796"/>
    <lineage>
        <taxon>Bacteria</taxon>
        <taxon>Bacillati</taxon>
        <taxon>Actinomycetota</taxon>
        <taxon>Actinomycetes</taxon>
        <taxon>Pseudonocardiales</taxon>
        <taxon>Pseudonocardiaceae</taxon>
        <taxon>Crossiella</taxon>
    </lineage>
</organism>
<name>A0ABS5AQS6_9PSEU</name>